<dbReference type="EMBL" id="FOVK01000003">
    <property type="protein sequence ID" value="SFN61449.1"/>
    <property type="molecule type" value="Genomic_DNA"/>
</dbReference>
<dbReference type="Pfam" id="PF14014">
    <property type="entry name" value="DUF4230"/>
    <property type="match status" value="1"/>
</dbReference>
<dbReference type="OrthoDB" id="359931at2"/>
<dbReference type="AlphaFoldDB" id="A0A1I5AGW0"/>
<evidence type="ECO:0008006" key="3">
    <source>
        <dbReference type="Google" id="ProtNLM"/>
    </source>
</evidence>
<reference evidence="1 2" key="1">
    <citation type="submission" date="2016-10" db="EMBL/GenBank/DDBJ databases">
        <authorList>
            <person name="de Groot N.N."/>
        </authorList>
    </citation>
    <scope>NUCLEOTIDE SEQUENCE [LARGE SCALE GENOMIC DNA]</scope>
    <source>
        <strain evidence="1 2">ML2</strain>
    </source>
</reference>
<accession>A0A1I5AGW0</accession>
<organism evidence="1 2">
    <name type="scientific">Proteiniclasticum ruminis</name>
    <dbReference type="NCBI Taxonomy" id="398199"/>
    <lineage>
        <taxon>Bacteria</taxon>
        <taxon>Bacillati</taxon>
        <taxon>Bacillota</taxon>
        <taxon>Clostridia</taxon>
        <taxon>Eubacteriales</taxon>
        <taxon>Clostridiaceae</taxon>
        <taxon>Proteiniclasticum</taxon>
    </lineage>
</organism>
<evidence type="ECO:0000313" key="1">
    <source>
        <dbReference type="EMBL" id="SFN61449.1"/>
    </source>
</evidence>
<dbReference type="PROSITE" id="PS51257">
    <property type="entry name" value="PROKAR_LIPOPROTEIN"/>
    <property type="match status" value="1"/>
</dbReference>
<dbReference type="RefSeq" id="WP_074911573.1">
    <property type="nucleotide sequence ID" value="NZ_FOVK01000003.1"/>
</dbReference>
<protein>
    <recommendedName>
        <fullName evidence="3">DUF4230 domain-containing protein</fullName>
    </recommendedName>
</protein>
<name>A0A1I5AGW0_9CLOT</name>
<gene>
    <name evidence="1" type="ORF">SAMN04488695_10311</name>
</gene>
<keyword evidence="2" id="KW-1185">Reference proteome</keyword>
<dbReference type="Proteomes" id="UP000181899">
    <property type="component" value="Unassembled WGS sequence"/>
</dbReference>
<dbReference type="InterPro" id="IPR025324">
    <property type="entry name" value="DUF4230"/>
</dbReference>
<proteinExistence type="predicted"/>
<evidence type="ECO:0000313" key="2">
    <source>
        <dbReference type="Proteomes" id="UP000181899"/>
    </source>
</evidence>
<sequence>MMRVHKLAKRTVLILCTLVLTSCGVPEKSKDVLEASQMRAIAELAVMECYYNNVAKFEEEDVSGFLFWKKDKRFWIEYNGVVELGIDASKLMIEVNNTDVKIYLPAAKILDHEVDPKSLTEDAFIVEDGSAKVTAQDESIAFAEAEQNMLDTAMQDTSLMKSARDRVKMLLEGYVMNLGKYLNIEYKIEWIDLPAESDSIDSIVPPVETP</sequence>